<dbReference type="eggNOG" id="ENOG502ZGZ4">
    <property type="taxonomic scope" value="Bacteria"/>
</dbReference>
<accession>A0A0T6LUH3</accession>
<evidence type="ECO:0000313" key="1">
    <source>
        <dbReference type="EMBL" id="KRV49704.1"/>
    </source>
</evidence>
<gene>
    <name evidence="1" type="ORF">AQ490_18510</name>
</gene>
<organism evidence="1 2">
    <name type="scientific">Wenjunlia vitaminophila</name>
    <name type="common">Streptomyces vitaminophilus</name>
    <dbReference type="NCBI Taxonomy" id="76728"/>
    <lineage>
        <taxon>Bacteria</taxon>
        <taxon>Bacillati</taxon>
        <taxon>Actinomycetota</taxon>
        <taxon>Actinomycetes</taxon>
        <taxon>Kitasatosporales</taxon>
        <taxon>Streptomycetaceae</taxon>
        <taxon>Wenjunlia</taxon>
    </lineage>
</organism>
<protein>
    <recommendedName>
        <fullName evidence="3">Helix-turn-helix domain-containing protein</fullName>
    </recommendedName>
</protein>
<dbReference type="OrthoDB" id="3483399at2"/>
<dbReference type="RefSeq" id="WP_018383782.1">
    <property type="nucleotide sequence ID" value="NZ_LLZU01000010.1"/>
</dbReference>
<dbReference type="AlphaFoldDB" id="A0A0T6LUH3"/>
<dbReference type="SUPFAM" id="SSF46955">
    <property type="entry name" value="Putative DNA-binding domain"/>
    <property type="match status" value="1"/>
</dbReference>
<proteinExistence type="predicted"/>
<dbReference type="STRING" id="76728.AQ490_18510"/>
<sequence>MRTVPSPRAPLLTAALAASEVGVTPATIRKWVQLRHLKPAGRRGRAFLYRIEDVFAAERAARGRVRTHRLSAVSDRGVVRGQSGNHT</sequence>
<reference evidence="1 2" key="1">
    <citation type="submission" date="2015-10" db="EMBL/GenBank/DDBJ databases">
        <title>Draft genome sequence of pyrrolomycin-producing Streptomyces vitaminophilus.</title>
        <authorList>
            <person name="Graham D.E."/>
            <person name="Mahan K.M."/>
            <person name="Klingeman D.M."/>
            <person name="Hettich R.L."/>
            <person name="Parry R.J."/>
        </authorList>
    </citation>
    <scope>NUCLEOTIDE SEQUENCE [LARGE SCALE GENOMIC DNA]</scope>
    <source>
        <strain evidence="1 2">ATCC 31673</strain>
    </source>
</reference>
<dbReference type="EMBL" id="LLZU01000010">
    <property type="protein sequence ID" value="KRV49704.1"/>
    <property type="molecule type" value="Genomic_DNA"/>
</dbReference>
<comment type="caution">
    <text evidence="1">The sequence shown here is derived from an EMBL/GenBank/DDBJ whole genome shotgun (WGS) entry which is preliminary data.</text>
</comment>
<name>A0A0T6LUH3_WENVI</name>
<dbReference type="Proteomes" id="UP000050867">
    <property type="component" value="Unassembled WGS sequence"/>
</dbReference>
<keyword evidence="2" id="KW-1185">Reference proteome</keyword>
<evidence type="ECO:0008006" key="3">
    <source>
        <dbReference type="Google" id="ProtNLM"/>
    </source>
</evidence>
<evidence type="ECO:0000313" key="2">
    <source>
        <dbReference type="Proteomes" id="UP000050867"/>
    </source>
</evidence>
<dbReference type="InterPro" id="IPR009061">
    <property type="entry name" value="DNA-bd_dom_put_sf"/>
</dbReference>